<dbReference type="PROSITE" id="PS00595">
    <property type="entry name" value="AA_TRANSFER_CLASS_5"/>
    <property type="match status" value="1"/>
</dbReference>
<keyword evidence="5 7" id="KW-0663">Pyridoxal phosphate</keyword>
<accession>A0A9W5RZY8</accession>
<reference evidence="11 12" key="1">
    <citation type="submission" date="2014-02" db="EMBL/GenBank/DDBJ databases">
        <title>Genome sequence of Paenibacillus darwinianus reveals adaptive mechanisms for survival in Antarctic soils.</title>
        <authorList>
            <person name="Dsouza M."/>
            <person name="Taylor M.W."/>
            <person name="Turner S.J."/>
            <person name="Aislabie J."/>
        </authorList>
    </citation>
    <scope>NUCLEOTIDE SEQUENCE [LARGE SCALE GENOMIC DNA]</scope>
    <source>
        <strain evidence="11 12">CE1</strain>
    </source>
</reference>
<dbReference type="InterPro" id="IPR000192">
    <property type="entry name" value="Aminotrans_V_dom"/>
</dbReference>
<evidence type="ECO:0000256" key="6">
    <source>
        <dbReference type="PIRSR" id="PIRSR000524-1"/>
    </source>
</evidence>
<dbReference type="InterPro" id="IPR015422">
    <property type="entry name" value="PyrdxlP-dep_Trfase_small"/>
</dbReference>
<evidence type="ECO:0000256" key="8">
    <source>
        <dbReference type="RuleBase" id="RU004075"/>
    </source>
</evidence>
<evidence type="ECO:0000256" key="3">
    <source>
        <dbReference type="ARBA" id="ARBA00022576"/>
    </source>
</evidence>
<dbReference type="FunFam" id="3.40.640.10:FF:000027">
    <property type="entry name" value="Serine--pyruvate aminotransferase, mitochondrial"/>
    <property type="match status" value="1"/>
</dbReference>
<feature type="modified residue" description="N6-(pyridoxal phosphate)lysine" evidence="7">
    <location>
        <position position="198"/>
    </location>
</feature>
<protein>
    <submittedName>
        <fullName evidence="11">Aminotransferase V</fullName>
    </submittedName>
</protein>
<evidence type="ECO:0000256" key="5">
    <source>
        <dbReference type="ARBA" id="ARBA00022898"/>
    </source>
</evidence>
<evidence type="ECO:0000256" key="9">
    <source>
        <dbReference type="RuleBase" id="RU004504"/>
    </source>
</evidence>
<dbReference type="Gene3D" id="3.40.640.10">
    <property type="entry name" value="Type I PLP-dependent aspartate aminotransferase-like (Major domain)"/>
    <property type="match status" value="1"/>
</dbReference>
<dbReference type="RefSeq" id="WP_036583195.1">
    <property type="nucleotide sequence ID" value="NZ_KK082200.1"/>
</dbReference>
<dbReference type="GO" id="GO:0004760">
    <property type="term" value="F:L-serine-pyruvate transaminase activity"/>
    <property type="evidence" value="ECO:0007669"/>
    <property type="project" value="TreeGrafter"/>
</dbReference>
<dbReference type="OrthoDB" id="389074at2"/>
<comment type="similarity">
    <text evidence="2 8">Belongs to the class-V pyridoxal-phosphate-dependent aminotransferase family.</text>
</comment>
<dbReference type="Gene3D" id="3.90.1150.10">
    <property type="entry name" value="Aspartate Aminotransferase, domain 1"/>
    <property type="match status" value="1"/>
</dbReference>
<dbReference type="Pfam" id="PF00266">
    <property type="entry name" value="Aminotran_5"/>
    <property type="match status" value="1"/>
</dbReference>
<dbReference type="Proteomes" id="UP000053750">
    <property type="component" value="Unassembled WGS sequence"/>
</dbReference>
<proteinExistence type="inferred from homology"/>
<name>A0A9W5RZY8_9BACL</name>
<evidence type="ECO:0000256" key="2">
    <source>
        <dbReference type="ARBA" id="ARBA00009236"/>
    </source>
</evidence>
<comment type="caution">
    <text evidence="11">The sequence shown here is derived from an EMBL/GenBank/DDBJ whole genome shotgun (WGS) entry which is preliminary data.</text>
</comment>
<dbReference type="SUPFAM" id="SSF53383">
    <property type="entry name" value="PLP-dependent transferases"/>
    <property type="match status" value="1"/>
</dbReference>
<feature type="domain" description="Aminotransferase class V" evidence="10">
    <location>
        <begin position="42"/>
        <end position="353"/>
    </location>
</feature>
<evidence type="ECO:0000313" key="12">
    <source>
        <dbReference type="Proteomes" id="UP000053750"/>
    </source>
</evidence>
<dbReference type="AlphaFoldDB" id="A0A9W5RZY8"/>
<organism evidence="11 12">
    <name type="scientific">Paenibacillus darwinianus</name>
    <dbReference type="NCBI Taxonomy" id="1380763"/>
    <lineage>
        <taxon>Bacteria</taxon>
        <taxon>Bacillati</taxon>
        <taxon>Bacillota</taxon>
        <taxon>Bacilli</taxon>
        <taxon>Bacillales</taxon>
        <taxon>Paenibacillaceae</taxon>
        <taxon>Paenibacillus</taxon>
    </lineage>
</organism>
<dbReference type="InterPro" id="IPR020578">
    <property type="entry name" value="Aminotrans_V_PyrdxlP_BS"/>
</dbReference>
<comment type="cofactor">
    <cofactor evidence="1 7 9">
        <name>pyridoxal 5'-phosphate</name>
        <dbReference type="ChEBI" id="CHEBI:597326"/>
    </cofactor>
</comment>
<gene>
    <name evidence="11" type="ORF">BG53_05120</name>
</gene>
<evidence type="ECO:0000259" key="10">
    <source>
        <dbReference type="Pfam" id="PF00266"/>
    </source>
</evidence>
<dbReference type="GO" id="GO:0019265">
    <property type="term" value="P:glycine biosynthetic process, by transamination of glyoxylate"/>
    <property type="evidence" value="ECO:0007669"/>
    <property type="project" value="TreeGrafter"/>
</dbReference>
<dbReference type="PANTHER" id="PTHR21152:SF40">
    <property type="entry name" value="ALANINE--GLYOXYLATE AMINOTRANSFERASE"/>
    <property type="match status" value="1"/>
</dbReference>
<feature type="binding site" evidence="6">
    <location>
        <position position="365"/>
    </location>
    <ligand>
        <name>substrate</name>
    </ligand>
</feature>
<dbReference type="InterPro" id="IPR015424">
    <property type="entry name" value="PyrdxlP-dep_Trfase"/>
</dbReference>
<evidence type="ECO:0000256" key="1">
    <source>
        <dbReference type="ARBA" id="ARBA00001933"/>
    </source>
</evidence>
<evidence type="ECO:0000256" key="4">
    <source>
        <dbReference type="ARBA" id="ARBA00022679"/>
    </source>
</evidence>
<dbReference type="PIRSF" id="PIRSF000524">
    <property type="entry name" value="SPT"/>
    <property type="match status" value="1"/>
</dbReference>
<keyword evidence="12" id="KW-1185">Reference proteome</keyword>
<sequence>MTYYAELSPPPRTIMTPGPVEADPRVLRALSYPILGQFDPAFTELMNDTMGMLRALFRTSNQWAYPVDGTSRSGIEAVLTSLVSPGDRVLIPIYGRFGYLLQEIAERCGADVAVLEKAWGTVFDPEEVIAAIRASRPKLLAMVHGETSTGRLQPLADIGSACREYGVLFVVDAVATIGGVPVETDAWHIDAVIGGTQKCLSVPSGMAPVTYNERAERVLLARKKIERGLQGSVDSPLTGMHDGPAIRSNYLDLSQLQDYWSPARLNHHTEMTSMLYGLREGLRIALAEGLEARFGRHRLNEKALSAGLSAMGVTLYGDPACKLPVVTCVDIPDGIDGESVRSMLLRRFGIEIAGSFGPLKGKIWRIGTMGYSCSQKNVLHLLGAFEAVLTRHGMKLHTGAALQAALDVYENTEV</sequence>
<keyword evidence="4" id="KW-0808">Transferase</keyword>
<dbReference type="InterPro" id="IPR024169">
    <property type="entry name" value="SP_NH2Trfase/AEP_transaminase"/>
</dbReference>
<evidence type="ECO:0000256" key="7">
    <source>
        <dbReference type="PIRSR" id="PIRSR000524-50"/>
    </source>
</evidence>
<evidence type="ECO:0000313" key="11">
    <source>
        <dbReference type="EMBL" id="EXX86909.1"/>
    </source>
</evidence>
<dbReference type="GO" id="GO:0008453">
    <property type="term" value="F:alanine-glyoxylate transaminase activity"/>
    <property type="evidence" value="ECO:0007669"/>
    <property type="project" value="TreeGrafter"/>
</dbReference>
<keyword evidence="3 11" id="KW-0032">Aminotransferase</keyword>
<dbReference type="EMBL" id="JFHU01000174">
    <property type="protein sequence ID" value="EXX86909.1"/>
    <property type="molecule type" value="Genomic_DNA"/>
</dbReference>
<dbReference type="InterPro" id="IPR015421">
    <property type="entry name" value="PyrdxlP-dep_Trfase_major"/>
</dbReference>
<dbReference type="PANTHER" id="PTHR21152">
    <property type="entry name" value="AMINOTRANSFERASE CLASS V"/>
    <property type="match status" value="1"/>
</dbReference>